<accession>A0ABW3Y9E1</accession>
<organism evidence="2 3">
    <name type="scientific">Micromonospora sonneratiae</name>
    <dbReference type="NCBI Taxonomy" id="1184706"/>
    <lineage>
        <taxon>Bacteria</taxon>
        <taxon>Bacillati</taxon>
        <taxon>Actinomycetota</taxon>
        <taxon>Actinomycetes</taxon>
        <taxon>Micromonosporales</taxon>
        <taxon>Micromonosporaceae</taxon>
        <taxon>Micromonospora</taxon>
    </lineage>
</organism>
<evidence type="ECO:0000256" key="1">
    <source>
        <dbReference type="SAM" id="MobiDB-lite"/>
    </source>
</evidence>
<sequence>MVRVLFDGPEAAVERNLFEQLEGPYAGTVRRTAVPAASDGTVTVDWTTRHPLLVAVLREDLAEETLGVTVTLDPGTEVEVEFAPWSEAGASVPVYAFPFRDAPPFTASIDADLVDRVEFAVIEGNLGRLLYLAAHEKVRLRRALREVHAYRTLAHARRDALDRAGADVGVARFDDEMVYEAGSGNVYARRRAGGAVESDADYARRLRMYRRFLLPTPGAITDLLEHLFDDLPDGVRPTVQEADDRFAVAVHLTAVGAVSHRDNFLASLRRDRLILPAAGAANDSVHHGRRLPQRRIQAIDDLRGRLRQSFSFAAGHGIAPPLAQALDRAGRVCRALGFLTAWNVQRAQDASAGSRYQLGLGIDLAMPTTAQATDVRSRILDDNRTPSNDATAEALIAAIRTRGTPVDPELTWLWRGCGLQTTHRVNSGTLYLSHLPTGGLVISGPANANPGTQQQLQANFHAPGDPGTNAILLAGLTAAASDWADEGEPPWTSLSDPVARTRWDTVPVRPTSQPIHQALGAAGLPSVVDPAPVVASLKRLPDELVETIELDAGLSAGLVAGQPAAAEQLGKLVGMLRAHRVAAALPLVDGGNRVLLVVSVIGLPLAGLNLADRRATGFRWYLVPLGGAAGEIKAVGSRTTLVPRSQGLLAVVALSYVRTGLTDPYEFRVELPDEAVLTLDQYERLMNALTRVYPIGVEVNTYGIRRNHVDLDGDGTAEPLRPAVSRTYRTYQRRQRHGVHDPSPEEQSNG</sequence>
<gene>
    <name evidence="2" type="ORF">ACFQ4H_05960</name>
</gene>
<dbReference type="RefSeq" id="WP_377567823.1">
    <property type="nucleotide sequence ID" value="NZ_JBHTMP010000006.1"/>
</dbReference>
<keyword evidence="3" id="KW-1185">Reference proteome</keyword>
<name>A0ABW3Y9E1_9ACTN</name>
<evidence type="ECO:0000313" key="3">
    <source>
        <dbReference type="Proteomes" id="UP001597260"/>
    </source>
</evidence>
<comment type="caution">
    <text evidence="2">The sequence shown here is derived from an EMBL/GenBank/DDBJ whole genome shotgun (WGS) entry which is preliminary data.</text>
</comment>
<proteinExistence type="predicted"/>
<feature type="region of interest" description="Disordered" evidence="1">
    <location>
        <begin position="710"/>
        <end position="750"/>
    </location>
</feature>
<reference evidence="3" key="1">
    <citation type="journal article" date="2019" name="Int. J. Syst. Evol. Microbiol.">
        <title>The Global Catalogue of Microorganisms (GCM) 10K type strain sequencing project: providing services to taxonomists for standard genome sequencing and annotation.</title>
        <authorList>
            <consortium name="The Broad Institute Genomics Platform"/>
            <consortium name="The Broad Institute Genome Sequencing Center for Infectious Disease"/>
            <person name="Wu L."/>
            <person name="Ma J."/>
        </authorList>
    </citation>
    <scope>NUCLEOTIDE SEQUENCE [LARGE SCALE GENOMIC DNA]</scope>
    <source>
        <strain evidence="3">JCM 31037</strain>
    </source>
</reference>
<dbReference type="Proteomes" id="UP001597260">
    <property type="component" value="Unassembled WGS sequence"/>
</dbReference>
<protein>
    <submittedName>
        <fullName evidence="2">Uncharacterized protein</fullName>
    </submittedName>
</protein>
<dbReference type="EMBL" id="JBHTMP010000006">
    <property type="protein sequence ID" value="MFD1320635.1"/>
    <property type="molecule type" value="Genomic_DNA"/>
</dbReference>
<evidence type="ECO:0000313" key="2">
    <source>
        <dbReference type="EMBL" id="MFD1320635.1"/>
    </source>
</evidence>